<dbReference type="GO" id="GO:1904680">
    <property type="term" value="F:peptide transmembrane transporter activity"/>
    <property type="evidence" value="ECO:0007669"/>
    <property type="project" value="TreeGrafter"/>
</dbReference>
<feature type="region of interest" description="Disordered" evidence="4">
    <location>
        <begin position="226"/>
        <end position="250"/>
    </location>
</feature>
<dbReference type="GO" id="GO:0042884">
    <property type="term" value="P:microcin transport"/>
    <property type="evidence" value="ECO:0007669"/>
    <property type="project" value="TreeGrafter"/>
</dbReference>
<keyword evidence="8" id="KW-1185">Reference proteome</keyword>
<dbReference type="Gene3D" id="3.10.105.10">
    <property type="entry name" value="Dipeptide-binding Protein, Domain 3"/>
    <property type="match status" value="1"/>
</dbReference>
<evidence type="ECO:0000259" key="6">
    <source>
        <dbReference type="Pfam" id="PF00496"/>
    </source>
</evidence>
<dbReference type="InterPro" id="IPR030678">
    <property type="entry name" value="Peptide/Ni-bd"/>
</dbReference>
<dbReference type="CDD" id="cd08497">
    <property type="entry name" value="MbnE-like"/>
    <property type="match status" value="1"/>
</dbReference>
<dbReference type="Pfam" id="PF00496">
    <property type="entry name" value="SBP_bac_5"/>
    <property type="match status" value="1"/>
</dbReference>
<feature type="region of interest" description="Disordered" evidence="4">
    <location>
        <begin position="28"/>
        <end position="53"/>
    </location>
</feature>
<feature type="domain" description="Solute-binding protein family 5" evidence="6">
    <location>
        <begin position="133"/>
        <end position="541"/>
    </location>
</feature>
<name>A0A0A8K2J3_9HYPH</name>
<feature type="chain" id="PRO_5002055601" evidence="5">
    <location>
        <begin position="23"/>
        <end position="640"/>
    </location>
</feature>
<dbReference type="PANTHER" id="PTHR30290">
    <property type="entry name" value="PERIPLASMIC BINDING COMPONENT OF ABC TRANSPORTER"/>
    <property type="match status" value="1"/>
</dbReference>
<dbReference type="GO" id="GO:0030288">
    <property type="term" value="C:outer membrane-bounded periplasmic space"/>
    <property type="evidence" value="ECO:0007669"/>
    <property type="project" value="TreeGrafter"/>
</dbReference>
<evidence type="ECO:0000256" key="2">
    <source>
        <dbReference type="ARBA" id="ARBA00005695"/>
    </source>
</evidence>
<evidence type="ECO:0000256" key="1">
    <source>
        <dbReference type="ARBA" id="ARBA00004418"/>
    </source>
</evidence>
<dbReference type="AlphaFoldDB" id="A0A0A8K2J3"/>
<accession>A0A0A8K2J3</accession>
<sequence>MMFSRLTFAAALTALLLGPAAAQDGSAQKSVGEAPVAQEAKPAPSEASSQTKHHALSLVGEPKYPADFTHFDFVNPDAPKGGLVRLPSIGGFDSLNPVLYRGEQAPGIGFVNESLFVDSIDEPSTSYGLIAEWASYPDDYSSVTFKLRDEARWHDGEPITPEDVIYSLKVNKEANPRMGLYYKNVSHAEKTGDNEVTFYFDSKGNRELPMIMGQLTILPKHFWTGTDDNGEKRDPMKTTMEPPLGSGPYRVKSVSPGRSISYERVEDYWGKDLPVNKGMWNFDEMRFDSYRDITVAFESFKAGNLDYWNESSSKNWAMAYDFPAVENGEIKREEVRLERGMPMQAFVLNQRRSKFQDRRVRQALNLAFDFEWTNKNLFFGQYERVDSYFQNSELAAPKALPEGRELEILETVRDEVPEEVFTTVHENPTNTDQTEMRKNLRKAVMLLREAGWQVKDGALTNTKTGEQMNIEFLIVSPLFERIIQPYLRNLNRLGIKGSIRLVDSAQYTRRLNNFDYDVIVGNFGQSESPGNEQRDYWGSEAADRDGSMNLIGIKDPAIDKLIDYIIFAKDREELVAATHALDRVLLWHDFVVPQWFSPYQRIAYRSHYGRPDKLPGLTPGFFQVWWDDRDNAAADAQISN</sequence>
<dbReference type="Proteomes" id="UP000031643">
    <property type="component" value="Chromosome"/>
</dbReference>
<dbReference type="Gene3D" id="3.40.190.10">
    <property type="entry name" value="Periplasmic binding protein-like II"/>
    <property type="match status" value="1"/>
</dbReference>
<dbReference type="STRING" id="1384459.GL4_0751"/>
<protein>
    <submittedName>
        <fullName evidence="7">ABC transporter, periplasmic substrate-binding protein</fullName>
    </submittedName>
</protein>
<dbReference type="InterPro" id="IPR000914">
    <property type="entry name" value="SBP_5_dom"/>
</dbReference>
<comment type="subcellular location">
    <subcellularLocation>
        <location evidence="1">Periplasm</location>
    </subcellularLocation>
</comment>
<dbReference type="SUPFAM" id="SSF53850">
    <property type="entry name" value="Periplasmic binding protein-like II"/>
    <property type="match status" value="1"/>
</dbReference>
<feature type="signal peptide" evidence="5">
    <location>
        <begin position="1"/>
        <end position="22"/>
    </location>
</feature>
<evidence type="ECO:0000256" key="3">
    <source>
        <dbReference type="ARBA" id="ARBA00022729"/>
    </source>
</evidence>
<dbReference type="GO" id="GO:0043190">
    <property type="term" value="C:ATP-binding cassette (ABC) transporter complex"/>
    <property type="evidence" value="ECO:0007669"/>
    <property type="project" value="InterPro"/>
</dbReference>
<dbReference type="RefSeq" id="WP_244462672.1">
    <property type="nucleotide sequence ID" value="NZ_AP014648.1"/>
</dbReference>
<organism evidence="7 8">
    <name type="scientific">Methyloceanibacter caenitepidi</name>
    <dbReference type="NCBI Taxonomy" id="1384459"/>
    <lineage>
        <taxon>Bacteria</taxon>
        <taxon>Pseudomonadati</taxon>
        <taxon>Pseudomonadota</taxon>
        <taxon>Alphaproteobacteria</taxon>
        <taxon>Hyphomicrobiales</taxon>
        <taxon>Hyphomicrobiaceae</taxon>
        <taxon>Methyloceanibacter</taxon>
    </lineage>
</organism>
<dbReference type="InterPro" id="IPR039424">
    <property type="entry name" value="SBP_5"/>
</dbReference>
<evidence type="ECO:0000256" key="4">
    <source>
        <dbReference type="SAM" id="MobiDB-lite"/>
    </source>
</evidence>
<proteinExistence type="inferred from homology"/>
<keyword evidence="3 5" id="KW-0732">Signal</keyword>
<dbReference type="EMBL" id="AP014648">
    <property type="protein sequence ID" value="BAQ16214.1"/>
    <property type="molecule type" value="Genomic_DNA"/>
</dbReference>
<evidence type="ECO:0000256" key="5">
    <source>
        <dbReference type="SAM" id="SignalP"/>
    </source>
</evidence>
<evidence type="ECO:0000313" key="7">
    <source>
        <dbReference type="EMBL" id="BAQ16214.1"/>
    </source>
</evidence>
<evidence type="ECO:0000313" key="8">
    <source>
        <dbReference type="Proteomes" id="UP000031643"/>
    </source>
</evidence>
<dbReference type="KEGG" id="mcg:GL4_0751"/>
<reference evidence="7 8" key="1">
    <citation type="submission" date="2014-09" db="EMBL/GenBank/DDBJ databases">
        <title>Genome sequencing of Methyloceanibacter caenitepidi Gela4.</title>
        <authorList>
            <person name="Takeuchi M."/>
            <person name="Susumu S."/>
            <person name="Kamagata Y."/>
            <person name="Oshima K."/>
            <person name="Hattori M."/>
            <person name="Iwasaki W."/>
        </authorList>
    </citation>
    <scope>NUCLEOTIDE SEQUENCE [LARGE SCALE GENOMIC DNA]</scope>
    <source>
        <strain evidence="7 8">Gela4</strain>
    </source>
</reference>
<gene>
    <name evidence="7" type="ORF">GL4_0751</name>
</gene>
<dbReference type="GO" id="GO:0015833">
    <property type="term" value="P:peptide transport"/>
    <property type="evidence" value="ECO:0007669"/>
    <property type="project" value="TreeGrafter"/>
</dbReference>
<comment type="similarity">
    <text evidence="2">Belongs to the bacterial solute-binding protein 5 family.</text>
</comment>
<dbReference type="PIRSF" id="PIRSF002741">
    <property type="entry name" value="MppA"/>
    <property type="match status" value="1"/>
</dbReference>
<dbReference type="PANTHER" id="PTHR30290:SF64">
    <property type="entry name" value="ABC TRANSPORTER PERIPLASMIC BINDING PROTEIN"/>
    <property type="match status" value="1"/>
</dbReference>
<dbReference type="HOGENOM" id="CLU_023171_0_0_5"/>